<name>A0A0J7LWN7_9GAMM</name>
<accession>A0A0J7LWN7</accession>
<sequence>MNYYTEAFDDQLDKIEIYQRYPLLKPFVGSDYGRNGPTILLIAESHYLPPVSTVHKDPASWYMGHEDVLTLEEQKWMRTRRILNKPLKGWTAKGHAIYRNIESALLKAGLPANDSVFRQVAFMNAFQRPAKTGDTIKQKKQDVEVAVETINQVIDALQPDHIVFVSTKAKRSVGKQLSQSSSGFHHPACPWWNRKQDGISSKQRFINHISSHWNATGAA</sequence>
<dbReference type="PATRIC" id="fig|1658765.3.peg.3774"/>
<evidence type="ECO:0008006" key="3">
    <source>
        <dbReference type="Google" id="ProtNLM"/>
    </source>
</evidence>
<keyword evidence="2" id="KW-1185">Reference proteome</keyword>
<protein>
    <recommendedName>
        <fullName evidence="3">Uracil DNA glycosylase superfamily</fullName>
    </recommendedName>
</protein>
<dbReference type="Proteomes" id="UP000036102">
    <property type="component" value="Unassembled WGS sequence"/>
</dbReference>
<comment type="caution">
    <text evidence="1">The sequence shown here is derived from an EMBL/GenBank/DDBJ whole genome shotgun (WGS) entry which is preliminary data.</text>
</comment>
<dbReference type="OrthoDB" id="1149978at2"/>
<evidence type="ECO:0000313" key="2">
    <source>
        <dbReference type="Proteomes" id="UP000036102"/>
    </source>
</evidence>
<reference evidence="1 2" key="1">
    <citation type="submission" date="2015-06" db="EMBL/GenBank/DDBJ databases">
        <title>Marinobacter subterrani, a genetically tractable neutrophilic iron-oxidizing strain isolated from the Soudan Iron Mine.</title>
        <authorList>
            <person name="Bonis B.M."/>
            <person name="Gralnick J.A."/>
        </authorList>
    </citation>
    <scope>NUCLEOTIDE SEQUENCE [LARGE SCALE GENOMIC DNA]</scope>
    <source>
        <strain evidence="1 2">JG233</strain>
    </source>
</reference>
<dbReference type="RefSeq" id="WP_048497578.1">
    <property type="nucleotide sequence ID" value="NZ_LFBU01000002.1"/>
</dbReference>
<proteinExistence type="predicted"/>
<dbReference type="AlphaFoldDB" id="A0A0J7LWN7"/>
<organism evidence="1 2">
    <name type="scientific">Marinobacter subterrani</name>
    <dbReference type="NCBI Taxonomy" id="1658765"/>
    <lineage>
        <taxon>Bacteria</taxon>
        <taxon>Pseudomonadati</taxon>
        <taxon>Pseudomonadota</taxon>
        <taxon>Gammaproteobacteria</taxon>
        <taxon>Pseudomonadales</taxon>
        <taxon>Marinobacteraceae</taxon>
        <taxon>Marinobacter</taxon>
    </lineage>
</organism>
<dbReference type="STRING" id="1658765.Msub_20504"/>
<dbReference type="EMBL" id="LFBU01000002">
    <property type="protein sequence ID" value="KMQ73305.1"/>
    <property type="molecule type" value="Genomic_DNA"/>
</dbReference>
<evidence type="ECO:0000313" key="1">
    <source>
        <dbReference type="EMBL" id="KMQ73305.1"/>
    </source>
</evidence>
<gene>
    <name evidence="1" type="ORF">Msub_20504</name>
</gene>